<evidence type="ECO:0000313" key="2">
    <source>
        <dbReference type="Proteomes" id="UP000028725"/>
    </source>
</evidence>
<proteinExistence type="predicted"/>
<organism evidence="1 2">
    <name type="scientific">Hyalangium minutum</name>
    <dbReference type="NCBI Taxonomy" id="394096"/>
    <lineage>
        <taxon>Bacteria</taxon>
        <taxon>Pseudomonadati</taxon>
        <taxon>Myxococcota</taxon>
        <taxon>Myxococcia</taxon>
        <taxon>Myxococcales</taxon>
        <taxon>Cystobacterineae</taxon>
        <taxon>Archangiaceae</taxon>
        <taxon>Hyalangium</taxon>
    </lineage>
</organism>
<dbReference type="AlphaFoldDB" id="A0A085W9D5"/>
<evidence type="ECO:0000313" key="1">
    <source>
        <dbReference type="EMBL" id="KFE64298.1"/>
    </source>
</evidence>
<dbReference type="Proteomes" id="UP000028725">
    <property type="component" value="Unassembled WGS sequence"/>
</dbReference>
<name>A0A085W9D5_9BACT</name>
<reference evidence="1 2" key="1">
    <citation type="submission" date="2014-04" db="EMBL/GenBank/DDBJ databases">
        <title>Genome assembly of Hyalangium minutum DSM 14724.</title>
        <authorList>
            <person name="Sharma G."/>
            <person name="Subramanian S."/>
        </authorList>
    </citation>
    <scope>NUCLEOTIDE SEQUENCE [LARGE SCALE GENOMIC DNA]</scope>
    <source>
        <strain evidence="1 2">DSM 14724</strain>
    </source>
</reference>
<protein>
    <submittedName>
        <fullName evidence="1">Uncharacterized protein</fullName>
    </submittedName>
</protein>
<accession>A0A085W9D5</accession>
<keyword evidence="2" id="KW-1185">Reference proteome</keyword>
<comment type="caution">
    <text evidence="1">The sequence shown here is derived from an EMBL/GenBank/DDBJ whole genome shotgun (WGS) entry which is preliminary data.</text>
</comment>
<dbReference type="EMBL" id="JMCB01000014">
    <property type="protein sequence ID" value="KFE64298.1"/>
    <property type="molecule type" value="Genomic_DNA"/>
</dbReference>
<sequence>MEEVFGATKDTLLALMRPGPDGDFAHFAVRTEVAALLWDRLSASCEEMSIPLRVVDGPEFSQTRWIVQED</sequence>
<gene>
    <name evidence="1" type="ORF">DB31_2092</name>
</gene>